<dbReference type="Pfam" id="PF00990">
    <property type="entry name" value="GGDEF"/>
    <property type="match status" value="1"/>
</dbReference>
<dbReference type="InterPro" id="IPR019734">
    <property type="entry name" value="TPR_rpt"/>
</dbReference>
<evidence type="ECO:0000256" key="1">
    <source>
        <dbReference type="PROSITE-ProRule" id="PRU00339"/>
    </source>
</evidence>
<sequence>MTQHTTRKNARVDKKGKSHDTRNAQPGAAAQGEPSGEAARPEWAGRAESFWDVPMRGESGNERVWSELRYIQELAREDLIEMEGLLCRQLSAFLSFSGHALYFPRDHAQDEPQLLARERRLLLPLFWHDRLLGMVMLHGVRAREVRPLLKVLPALASLCLENLARAKAARTDAVTALATEESLFARMEGEAERVRAHLKEPSAPEGLAIPMYRMCMGIVLLRLGNGPGMVRRHGFAFGENVMSQLADACRAVLPSDVLAARVGSHEIALLLSASGRGACHKLARSVLARMEALRPVSALTKQPAALRLCAGHALYPQDMQGPEMRLGMYEQARLLMARARLAADVAGQTATGAAGNRSGEGRIMPFARILQEGGLVLEALPVGRLRISLGRQAKAREGMRFAVWSAAPGPKARHKGEIVLLRVGDKDSIAEILHLADTTFLPAPGDSLALLGQSPVLSPDLDGHDPALSFSGTQDFLSTPPTPPTAALQQKAESSSQGETAAHTPGHTPDQPEAKAPLSGGSVEQPADELVPPGEGEKHATGSSQPEPAPAVHAEKTEQSESMTLCGHGDFLNRFAQESERCARFVLAIVRMEGATSSTAATALGLWEKLLNKAALSEAGAAPLAGLYGSNSLIFFHPGMEPQNVTALYEGLCTALKDGGIDAAAGLAAFPFLQYRKAEMPDCALKALEYALLLPHPRVGQCSSLALNISADRRYSLGDVFGALEEYKLSLLADETNVMAWNSLGVCMAALGRGHEARRHFLEALRHKPDDGAAKQIYYNLGNVCQSLGERRAAARYYRQCVKVAPDHLFAHIRLGQLCEQGGRRAEARRYYELAAAIEDATPGRPGVARRHLARVAARQRKGGEARELLHEALLRNPQDPASMLLLANIYLDGNEDPAMAELLARKSAGLHDRPEAWQTLARALRALDREDEARLAEARAVLG</sequence>
<evidence type="ECO:0000256" key="2">
    <source>
        <dbReference type="SAM" id="MobiDB-lite"/>
    </source>
</evidence>
<dbReference type="InterPro" id="IPR011990">
    <property type="entry name" value="TPR-like_helical_dom_sf"/>
</dbReference>
<evidence type="ECO:0000259" key="3">
    <source>
        <dbReference type="SMART" id="SM00267"/>
    </source>
</evidence>
<dbReference type="Gene3D" id="3.30.70.270">
    <property type="match status" value="1"/>
</dbReference>
<dbReference type="AlphaFoldDB" id="A0A7W8BYF0"/>
<dbReference type="InterPro" id="IPR029787">
    <property type="entry name" value="Nucleotide_cyclase"/>
</dbReference>
<feature type="region of interest" description="Disordered" evidence="2">
    <location>
        <begin position="462"/>
        <end position="561"/>
    </location>
</feature>
<comment type="caution">
    <text evidence="4">The sequence shown here is derived from an EMBL/GenBank/DDBJ whole genome shotgun (WGS) entry which is preliminary data.</text>
</comment>
<name>A0A7W8BYF0_9BACT</name>
<accession>A0A7W8BYF0</accession>
<dbReference type="SUPFAM" id="SSF48452">
    <property type="entry name" value="TPR-like"/>
    <property type="match status" value="2"/>
</dbReference>
<dbReference type="EMBL" id="JACHGO010000001">
    <property type="protein sequence ID" value="MBB5142237.1"/>
    <property type="molecule type" value="Genomic_DNA"/>
</dbReference>
<dbReference type="PANTHER" id="PTHR12558:SF13">
    <property type="entry name" value="CELL DIVISION CYCLE PROTEIN 27 HOMOLOG"/>
    <property type="match status" value="1"/>
</dbReference>
<reference evidence="4 5" key="1">
    <citation type="submission" date="2020-08" db="EMBL/GenBank/DDBJ databases">
        <title>Genomic Encyclopedia of Type Strains, Phase IV (KMG-IV): sequencing the most valuable type-strain genomes for metagenomic binning, comparative biology and taxonomic classification.</title>
        <authorList>
            <person name="Goeker M."/>
        </authorList>
    </citation>
    <scope>NUCLEOTIDE SEQUENCE [LARGE SCALE GENOMIC DNA]</scope>
    <source>
        <strain evidence="4 5">DSM 11275</strain>
    </source>
</reference>
<dbReference type="SMART" id="SM00028">
    <property type="entry name" value="TPR"/>
    <property type="match status" value="4"/>
</dbReference>
<proteinExistence type="predicted"/>
<protein>
    <submittedName>
        <fullName evidence="4">Tetratricopeptide (TPR) repeat protein/GGDEF domain-containing protein</fullName>
    </submittedName>
</protein>
<feature type="compositionally biased region" description="Basic and acidic residues" evidence="2">
    <location>
        <begin position="10"/>
        <end position="22"/>
    </location>
</feature>
<keyword evidence="5" id="KW-1185">Reference proteome</keyword>
<dbReference type="RefSeq" id="WP_183717544.1">
    <property type="nucleotide sequence ID" value="NZ_JACHGO010000001.1"/>
</dbReference>
<evidence type="ECO:0000313" key="5">
    <source>
        <dbReference type="Proteomes" id="UP000539075"/>
    </source>
</evidence>
<dbReference type="PROSITE" id="PS50005">
    <property type="entry name" value="TPR"/>
    <property type="match status" value="2"/>
</dbReference>
<dbReference type="SUPFAM" id="SSF55073">
    <property type="entry name" value="Nucleotide cyclase"/>
    <property type="match status" value="1"/>
</dbReference>
<feature type="repeat" description="TPR" evidence="1">
    <location>
        <begin position="775"/>
        <end position="808"/>
    </location>
</feature>
<dbReference type="Pfam" id="PF13424">
    <property type="entry name" value="TPR_12"/>
    <property type="match status" value="1"/>
</dbReference>
<feature type="domain" description="GGDEF" evidence="3">
    <location>
        <begin position="156"/>
        <end position="366"/>
    </location>
</feature>
<dbReference type="SMART" id="SM00267">
    <property type="entry name" value="GGDEF"/>
    <property type="match status" value="1"/>
</dbReference>
<dbReference type="InterPro" id="IPR000160">
    <property type="entry name" value="GGDEF_dom"/>
</dbReference>
<dbReference type="PANTHER" id="PTHR12558">
    <property type="entry name" value="CELL DIVISION CYCLE 16,23,27"/>
    <property type="match status" value="1"/>
</dbReference>
<feature type="compositionally biased region" description="Polar residues" evidence="2">
    <location>
        <begin position="487"/>
        <end position="499"/>
    </location>
</feature>
<keyword evidence="1" id="KW-0802">TPR repeat</keyword>
<organism evidence="4 5">
    <name type="scientific">Desulfovibrio intestinalis</name>
    <dbReference type="NCBI Taxonomy" id="58621"/>
    <lineage>
        <taxon>Bacteria</taxon>
        <taxon>Pseudomonadati</taxon>
        <taxon>Thermodesulfobacteriota</taxon>
        <taxon>Desulfovibrionia</taxon>
        <taxon>Desulfovibrionales</taxon>
        <taxon>Desulfovibrionaceae</taxon>
        <taxon>Desulfovibrio</taxon>
    </lineage>
</organism>
<dbReference type="Proteomes" id="UP000539075">
    <property type="component" value="Unassembled WGS sequence"/>
</dbReference>
<dbReference type="InterPro" id="IPR043128">
    <property type="entry name" value="Rev_trsase/Diguanyl_cyclase"/>
</dbReference>
<evidence type="ECO:0000313" key="4">
    <source>
        <dbReference type="EMBL" id="MBB5142237.1"/>
    </source>
</evidence>
<feature type="repeat" description="TPR" evidence="1">
    <location>
        <begin position="738"/>
        <end position="771"/>
    </location>
</feature>
<gene>
    <name evidence="4" type="ORF">HNQ38_000300</name>
</gene>
<feature type="region of interest" description="Disordered" evidence="2">
    <location>
        <begin position="1"/>
        <end position="41"/>
    </location>
</feature>
<dbReference type="Pfam" id="PF13432">
    <property type="entry name" value="TPR_16"/>
    <property type="match status" value="1"/>
</dbReference>
<dbReference type="Gene3D" id="1.25.40.10">
    <property type="entry name" value="Tetratricopeptide repeat domain"/>
    <property type="match status" value="2"/>
</dbReference>